<evidence type="ECO:0000256" key="5">
    <source>
        <dbReference type="SAM" id="Phobius"/>
    </source>
</evidence>
<evidence type="ECO:0000256" key="1">
    <source>
        <dbReference type="ARBA" id="ARBA00004141"/>
    </source>
</evidence>
<keyword evidence="3 5" id="KW-1133">Transmembrane helix</keyword>
<keyword evidence="4 5" id="KW-0472">Membrane</keyword>
<comment type="caution">
    <text evidence="7">The sequence shown here is derived from an EMBL/GenBank/DDBJ whole genome shotgun (WGS) entry which is preliminary data.</text>
</comment>
<evidence type="ECO:0000313" key="7">
    <source>
        <dbReference type="EMBL" id="PIE25324.1"/>
    </source>
</evidence>
<evidence type="ECO:0000256" key="2">
    <source>
        <dbReference type="ARBA" id="ARBA00022692"/>
    </source>
</evidence>
<feature type="transmembrane region" description="Helical" evidence="5">
    <location>
        <begin position="244"/>
        <end position="263"/>
    </location>
</feature>
<feature type="transmembrane region" description="Helical" evidence="5">
    <location>
        <begin position="147"/>
        <end position="168"/>
    </location>
</feature>
<dbReference type="Pfam" id="PF00892">
    <property type="entry name" value="EamA"/>
    <property type="match status" value="2"/>
</dbReference>
<proteinExistence type="predicted"/>
<dbReference type="PANTHER" id="PTHR32322">
    <property type="entry name" value="INNER MEMBRANE TRANSPORTER"/>
    <property type="match status" value="1"/>
</dbReference>
<dbReference type="GO" id="GO:0016020">
    <property type="term" value="C:membrane"/>
    <property type="evidence" value="ECO:0007669"/>
    <property type="project" value="UniProtKB-SubCell"/>
</dbReference>
<feature type="transmembrane region" description="Helical" evidence="5">
    <location>
        <begin position="36"/>
        <end position="54"/>
    </location>
</feature>
<dbReference type="Gene3D" id="1.10.3730.20">
    <property type="match status" value="1"/>
</dbReference>
<feature type="transmembrane region" description="Helical" evidence="5">
    <location>
        <begin position="180"/>
        <end position="199"/>
    </location>
</feature>
<gene>
    <name evidence="7" type="ORF">CSA60_00855</name>
</gene>
<accession>A0A2G6JPH6</accession>
<feature type="transmembrane region" description="Helical" evidence="5">
    <location>
        <begin position="122"/>
        <end position="141"/>
    </location>
</feature>
<dbReference type="InterPro" id="IPR000620">
    <property type="entry name" value="EamA_dom"/>
</dbReference>
<comment type="subcellular location">
    <subcellularLocation>
        <location evidence="1">Membrane</location>
        <topology evidence="1">Multi-pass membrane protein</topology>
    </subcellularLocation>
</comment>
<feature type="transmembrane region" description="Helical" evidence="5">
    <location>
        <begin position="66"/>
        <end position="87"/>
    </location>
</feature>
<dbReference type="Proteomes" id="UP000243469">
    <property type="component" value="Unassembled WGS sequence"/>
</dbReference>
<evidence type="ECO:0000259" key="6">
    <source>
        <dbReference type="Pfam" id="PF00892"/>
    </source>
</evidence>
<keyword evidence="2 5" id="KW-0812">Transmembrane</keyword>
<name>A0A2G6JPH6_NEPCE</name>
<feature type="transmembrane region" description="Helical" evidence="5">
    <location>
        <begin position="211"/>
        <end position="232"/>
    </location>
</feature>
<dbReference type="SUPFAM" id="SSF103481">
    <property type="entry name" value="Multidrug resistance efflux transporter EmrE"/>
    <property type="match status" value="2"/>
</dbReference>
<organism evidence="7 8">
    <name type="scientific">Neptuniibacter caesariensis</name>
    <dbReference type="NCBI Taxonomy" id="207954"/>
    <lineage>
        <taxon>Bacteria</taxon>
        <taxon>Pseudomonadati</taxon>
        <taxon>Pseudomonadota</taxon>
        <taxon>Gammaproteobacteria</taxon>
        <taxon>Oceanospirillales</taxon>
        <taxon>Oceanospirillaceae</taxon>
        <taxon>Neptuniibacter</taxon>
    </lineage>
</organism>
<dbReference type="EMBL" id="PDSH01000007">
    <property type="protein sequence ID" value="PIE25324.1"/>
    <property type="molecule type" value="Genomic_DNA"/>
</dbReference>
<evidence type="ECO:0000256" key="3">
    <source>
        <dbReference type="ARBA" id="ARBA00022989"/>
    </source>
</evidence>
<dbReference type="PANTHER" id="PTHR32322:SF9">
    <property type="entry name" value="AMINO-ACID METABOLITE EFFLUX PUMP-RELATED"/>
    <property type="match status" value="1"/>
</dbReference>
<evidence type="ECO:0000313" key="8">
    <source>
        <dbReference type="Proteomes" id="UP000243469"/>
    </source>
</evidence>
<feature type="domain" description="EamA" evidence="6">
    <location>
        <begin position="6"/>
        <end position="136"/>
    </location>
</feature>
<feature type="transmembrane region" description="Helical" evidence="5">
    <location>
        <begin position="269"/>
        <end position="290"/>
    </location>
</feature>
<feature type="domain" description="EamA" evidence="6">
    <location>
        <begin position="149"/>
        <end position="286"/>
    </location>
</feature>
<dbReference type="InterPro" id="IPR050638">
    <property type="entry name" value="AA-Vitamin_Transporters"/>
</dbReference>
<evidence type="ECO:0000256" key="4">
    <source>
        <dbReference type="ARBA" id="ARBA00023136"/>
    </source>
</evidence>
<feature type="transmembrane region" description="Helical" evidence="5">
    <location>
        <begin position="93"/>
        <end position="113"/>
    </location>
</feature>
<sequence length="301" mass="32456">MNLNSGIRLVLLAAIWGASFLFMRISVPVIGAPAVADLRVLLAAVFLVCVAVLIKQKLEFKKHWKHYFLLGLFNSALPFLLFSYAALHLQASLLSILNATAPIWGCLIAVIALRQTVPLKTVFGLVLGVAGVVGILGFDVQVFQKGLLWPCLAAVGAAFCYGVASIYARYANSVEPFNNAHGSMWSSALILLPLVFAFAPRELAANDLLSVKLMGSLLTLGVVCTGVAYLMYFRLIEDVGPASALTVTFLVPVFGVLWGHLFLNEPIGWPVLVGGVSVVTGTMLVTNFSLRSLFQRKKAYV</sequence>
<reference evidence="7 8" key="1">
    <citation type="submission" date="2017-10" db="EMBL/GenBank/DDBJ databases">
        <title>Novel microbial diversity and functional potential in the marine mammal oral microbiome.</title>
        <authorList>
            <person name="Dudek N.K."/>
            <person name="Sun C.L."/>
            <person name="Burstein D."/>
            <person name="Kantor R.S."/>
            <person name="Aliaga Goltsman D.S."/>
            <person name="Bik E.M."/>
            <person name="Thomas B.C."/>
            <person name="Banfield J.F."/>
            <person name="Relman D.A."/>
        </authorList>
    </citation>
    <scope>NUCLEOTIDE SEQUENCE [LARGE SCALE GENOMIC DNA]</scope>
    <source>
        <strain evidence="7">DOLJORAL78_47_21</strain>
    </source>
</reference>
<protein>
    <submittedName>
        <fullName evidence="7">EamA family transporter</fullName>
    </submittedName>
</protein>
<feature type="transmembrane region" description="Helical" evidence="5">
    <location>
        <begin position="9"/>
        <end position="30"/>
    </location>
</feature>
<dbReference type="InterPro" id="IPR037185">
    <property type="entry name" value="EmrE-like"/>
</dbReference>
<dbReference type="AlphaFoldDB" id="A0A2G6JPH6"/>